<dbReference type="InterPro" id="IPR014408">
    <property type="entry name" value="dGMP_Pdiesterase_EAL/HD-GYP"/>
</dbReference>
<dbReference type="PANTHER" id="PTHR33525">
    <property type="match status" value="1"/>
</dbReference>
<dbReference type="SUPFAM" id="SSF109604">
    <property type="entry name" value="HD-domain/PDEase-like"/>
    <property type="match status" value="1"/>
</dbReference>
<evidence type="ECO:0000313" key="3">
    <source>
        <dbReference type="Proteomes" id="UP001523565"/>
    </source>
</evidence>
<dbReference type="EMBL" id="JAMZFV010000002">
    <property type="protein sequence ID" value="MCP1109143.1"/>
    <property type="molecule type" value="Genomic_DNA"/>
</dbReference>
<dbReference type="PROSITE" id="PS51833">
    <property type="entry name" value="HDOD"/>
    <property type="match status" value="1"/>
</dbReference>
<name>A0ABT1EEM6_9FIRM</name>
<protein>
    <submittedName>
        <fullName evidence="2">HDOD domain-containing protein</fullName>
    </submittedName>
</protein>
<organism evidence="2 3">
    <name type="scientific">Ohessyouella blattaphilus</name>
    <dbReference type="NCBI Taxonomy" id="2949333"/>
    <lineage>
        <taxon>Bacteria</taxon>
        <taxon>Bacillati</taxon>
        <taxon>Bacillota</taxon>
        <taxon>Clostridia</taxon>
        <taxon>Lachnospirales</taxon>
        <taxon>Lachnospiraceae</taxon>
        <taxon>Ohessyouella</taxon>
    </lineage>
</organism>
<dbReference type="Gene3D" id="1.10.3210.10">
    <property type="entry name" value="Hypothetical protein af1432"/>
    <property type="match status" value="1"/>
</dbReference>
<dbReference type="Pfam" id="PF08668">
    <property type="entry name" value="HDOD"/>
    <property type="match status" value="1"/>
</dbReference>
<dbReference type="Proteomes" id="UP001523565">
    <property type="component" value="Unassembled WGS sequence"/>
</dbReference>
<dbReference type="PIRSF" id="PIRSF003180">
    <property type="entry name" value="DiGMPpdiest_YuxH"/>
    <property type="match status" value="1"/>
</dbReference>
<comment type="caution">
    <text evidence="2">The sequence shown here is derived from an EMBL/GenBank/DDBJ whole genome shotgun (WGS) entry which is preliminary data.</text>
</comment>
<dbReference type="RefSeq" id="WP_262068049.1">
    <property type="nucleotide sequence ID" value="NZ_JAMXOC010000002.1"/>
</dbReference>
<dbReference type="InterPro" id="IPR013976">
    <property type="entry name" value="HDOD"/>
</dbReference>
<evidence type="ECO:0000313" key="2">
    <source>
        <dbReference type="EMBL" id="MCP1109143.1"/>
    </source>
</evidence>
<keyword evidence="3" id="KW-1185">Reference proteome</keyword>
<dbReference type="PANTHER" id="PTHR33525:SF4">
    <property type="entry name" value="CYCLIC DI-GMP PHOSPHODIESTERASE CDGJ"/>
    <property type="match status" value="1"/>
</dbReference>
<evidence type="ECO:0000259" key="1">
    <source>
        <dbReference type="PROSITE" id="PS51833"/>
    </source>
</evidence>
<proteinExistence type="predicted"/>
<reference evidence="2 3" key="1">
    <citation type="journal article" date="2022" name="Genome Biol. Evol.">
        <title>Host diet, physiology and behaviors set the stage for Lachnospiraceae cladogenesis.</title>
        <authorList>
            <person name="Vera-Ponce De Leon A."/>
            <person name="Schneider M."/>
            <person name="Jahnes B.C."/>
            <person name="Sadowski V."/>
            <person name="Camuy-Velez L.A."/>
            <person name="Duan J."/>
            <person name="Sabree Z.L."/>
        </authorList>
    </citation>
    <scope>NUCLEOTIDE SEQUENCE [LARGE SCALE GENOMIC DNA]</scope>
    <source>
        <strain evidence="2 3">PAL227</strain>
    </source>
</reference>
<accession>A0ABT1EEM6</accession>
<sequence>MDRCIVRRAIKVAETGMILGYHLDIPEQEDESTDVVMDFLLNNSNKFISEKITFVPFPTEPILRKTIRLFEPGKIVINLGGQIEVTDSLVALVEELYDAGYLFATRVTEYEQEHMCLNSYIDYIWIDSRSSRELRLIRDLHLVNKKCIACEIETKELYEAAVETGADYLEGNFIASTLVTKVDKVEFLQGNFYQFMLEVMSDEPRMSVLEGIVKRDAGLTYALLRMVNSAYFALRKRTDSVLQALVTIGLRKLQQWSYMMSFKLSSNGQAAEEILKLSFIRAKYAAELVHYIKGCKVSANDAYLIGMFSAMEYMVEGDFEEILSGIPLNQDVSMGLIEREGMPGNIYYLVLAYERSNWEECKKRAGELGVPVYLLAQTYLNCIESVNNIWSTLMVEYSR</sequence>
<gene>
    <name evidence="2" type="ORF">NK118_02650</name>
</gene>
<dbReference type="InterPro" id="IPR052340">
    <property type="entry name" value="RNase_Y/CdgJ"/>
</dbReference>
<feature type="domain" description="HDOD" evidence="1">
    <location>
        <begin position="185"/>
        <end position="374"/>
    </location>
</feature>